<accession>A0A810Q109</accession>
<keyword evidence="1" id="KW-0175">Coiled coil</keyword>
<gene>
    <name evidence="2" type="ORF">MM50RIKEN_13770</name>
</gene>
<dbReference type="RefSeq" id="WP_213540376.1">
    <property type="nucleotide sequence ID" value="NZ_AP023418.1"/>
</dbReference>
<evidence type="ECO:0000313" key="3">
    <source>
        <dbReference type="Proteomes" id="UP000681035"/>
    </source>
</evidence>
<dbReference type="AlphaFoldDB" id="A0A810Q109"/>
<organism evidence="2 3">
    <name type="scientific">Vescimonas coprocola</name>
    <dbReference type="NCBI Taxonomy" id="2714355"/>
    <lineage>
        <taxon>Bacteria</taxon>
        <taxon>Bacillati</taxon>
        <taxon>Bacillota</taxon>
        <taxon>Clostridia</taxon>
        <taxon>Eubacteriales</taxon>
        <taxon>Oscillospiraceae</taxon>
        <taxon>Vescimonas</taxon>
    </lineage>
</organism>
<evidence type="ECO:0000313" key="2">
    <source>
        <dbReference type="EMBL" id="BCK81614.1"/>
    </source>
</evidence>
<feature type="coiled-coil region" evidence="1">
    <location>
        <begin position="19"/>
        <end position="53"/>
    </location>
</feature>
<reference evidence="2" key="1">
    <citation type="submission" date="2020-09" db="EMBL/GenBank/DDBJ databases">
        <title>New species isolated from human feces.</title>
        <authorList>
            <person name="Kitahara M."/>
            <person name="Shigeno Y."/>
            <person name="Shime M."/>
            <person name="Matsumoto Y."/>
            <person name="Nakamura S."/>
            <person name="Motooka D."/>
            <person name="Fukuoka S."/>
            <person name="Nishikawa H."/>
            <person name="Benno Y."/>
        </authorList>
    </citation>
    <scope>NUCLEOTIDE SEQUENCE</scope>
    <source>
        <strain evidence="2">MM50</strain>
    </source>
</reference>
<evidence type="ECO:0000256" key="1">
    <source>
        <dbReference type="SAM" id="Coils"/>
    </source>
</evidence>
<proteinExistence type="predicted"/>
<dbReference type="Proteomes" id="UP000681035">
    <property type="component" value="Chromosome"/>
</dbReference>
<sequence>MVFETALFGYRKTVVDAYMEKLVQQSYDQEERIRQLEEELHRATHEIYSLQDEIRVHKEINRAISKWKNKED</sequence>
<keyword evidence="3" id="KW-1185">Reference proteome</keyword>
<protein>
    <submittedName>
        <fullName evidence="2">Uncharacterized protein</fullName>
    </submittedName>
</protein>
<name>A0A810Q109_9FIRM</name>
<dbReference type="KEGG" id="vcop:MM50RIKEN_13770"/>
<dbReference type="EMBL" id="AP023418">
    <property type="protein sequence ID" value="BCK81614.1"/>
    <property type="molecule type" value="Genomic_DNA"/>
</dbReference>